<organism evidence="1 2">
    <name type="scientific">Liparis tanakae</name>
    <name type="common">Tanaka's snailfish</name>
    <dbReference type="NCBI Taxonomy" id="230148"/>
    <lineage>
        <taxon>Eukaryota</taxon>
        <taxon>Metazoa</taxon>
        <taxon>Chordata</taxon>
        <taxon>Craniata</taxon>
        <taxon>Vertebrata</taxon>
        <taxon>Euteleostomi</taxon>
        <taxon>Actinopterygii</taxon>
        <taxon>Neopterygii</taxon>
        <taxon>Teleostei</taxon>
        <taxon>Neoteleostei</taxon>
        <taxon>Acanthomorphata</taxon>
        <taxon>Eupercaria</taxon>
        <taxon>Perciformes</taxon>
        <taxon>Cottioidei</taxon>
        <taxon>Cottales</taxon>
        <taxon>Liparidae</taxon>
        <taxon>Liparis</taxon>
    </lineage>
</organism>
<keyword evidence="2" id="KW-1185">Reference proteome</keyword>
<dbReference type="Proteomes" id="UP000314294">
    <property type="component" value="Unassembled WGS sequence"/>
</dbReference>
<evidence type="ECO:0000313" key="2">
    <source>
        <dbReference type="Proteomes" id="UP000314294"/>
    </source>
</evidence>
<evidence type="ECO:0000313" key="1">
    <source>
        <dbReference type="EMBL" id="TNN55622.1"/>
    </source>
</evidence>
<reference evidence="1 2" key="1">
    <citation type="submission" date="2019-03" db="EMBL/GenBank/DDBJ databases">
        <title>First draft genome of Liparis tanakae, snailfish: a comprehensive survey of snailfish specific genes.</title>
        <authorList>
            <person name="Kim W."/>
            <person name="Song I."/>
            <person name="Jeong J.-H."/>
            <person name="Kim D."/>
            <person name="Kim S."/>
            <person name="Ryu S."/>
            <person name="Song J.Y."/>
            <person name="Lee S.K."/>
        </authorList>
    </citation>
    <scope>NUCLEOTIDE SEQUENCE [LARGE SCALE GENOMIC DNA]</scope>
    <source>
        <tissue evidence="1">Muscle</tissue>
    </source>
</reference>
<sequence length="78" mass="8809">MLLEMLSKWPRNFSQGPAALMWSVVHFPFTYSGRREGNQRTGMARICSEPGVTVNWALHFRPLSRACLAREAALPMSS</sequence>
<comment type="caution">
    <text evidence="1">The sequence shown here is derived from an EMBL/GenBank/DDBJ whole genome shotgun (WGS) entry which is preliminary data.</text>
</comment>
<protein>
    <submittedName>
        <fullName evidence="1">Uncharacterized protein</fullName>
    </submittedName>
</protein>
<name>A0A4Z2GSC1_9TELE</name>
<dbReference type="AlphaFoldDB" id="A0A4Z2GSC1"/>
<dbReference type="OrthoDB" id="10600933at2759"/>
<accession>A0A4Z2GSC1</accession>
<gene>
    <name evidence="1" type="ORF">EYF80_034138</name>
</gene>
<proteinExistence type="predicted"/>
<dbReference type="EMBL" id="SRLO01000450">
    <property type="protein sequence ID" value="TNN55622.1"/>
    <property type="molecule type" value="Genomic_DNA"/>
</dbReference>